<evidence type="ECO:0000256" key="3">
    <source>
        <dbReference type="ARBA" id="ARBA00022771"/>
    </source>
</evidence>
<protein>
    <recommendedName>
        <fullName evidence="7">C2H2-type domain-containing protein</fullName>
    </recommendedName>
</protein>
<evidence type="ECO:0000313" key="8">
    <source>
        <dbReference type="EMBL" id="EPQ28745.1"/>
    </source>
</evidence>
<reference evidence="8 9" key="1">
    <citation type="journal article" date="2013" name="Plant Cell">
        <title>The transition from a phytopathogenic smut ancestor to an anamorphic biocontrol agent deciphered by comparative whole-genome analysis.</title>
        <authorList>
            <person name="Lefebvre F."/>
            <person name="Joly D.L."/>
            <person name="Labbe C."/>
            <person name="Teichmann B."/>
            <person name="Linning R."/>
            <person name="Belzile F."/>
            <person name="Bakkeren G."/>
            <person name="Belanger R.R."/>
        </authorList>
    </citation>
    <scope>NUCLEOTIDE SEQUENCE [LARGE SCALE GENOMIC DNA]</scope>
    <source>
        <strain evidence="8 9">PF-1</strain>
    </source>
</reference>
<dbReference type="AlphaFoldDB" id="A0A061H9P1"/>
<evidence type="ECO:0000313" key="9">
    <source>
        <dbReference type="Proteomes" id="UP000053664"/>
    </source>
</evidence>
<organism evidence="8 9">
    <name type="scientific">Pseudozyma flocculosa PF-1</name>
    <dbReference type="NCBI Taxonomy" id="1277687"/>
    <lineage>
        <taxon>Eukaryota</taxon>
        <taxon>Fungi</taxon>
        <taxon>Dikarya</taxon>
        <taxon>Basidiomycota</taxon>
        <taxon>Ustilaginomycotina</taxon>
        <taxon>Ustilaginomycetes</taxon>
        <taxon>Ustilaginales</taxon>
        <taxon>Ustilaginaceae</taxon>
        <taxon>Pseudozyma</taxon>
    </lineage>
</organism>
<dbReference type="GO" id="GO:0008270">
    <property type="term" value="F:zinc ion binding"/>
    <property type="evidence" value="ECO:0007669"/>
    <property type="project" value="UniProtKB-KW"/>
</dbReference>
<name>A0A061H9P1_9BASI</name>
<dbReference type="eggNOG" id="KOG1721">
    <property type="taxonomic scope" value="Eukaryota"/>
</dbReference>
<dbReference type="GeneID" id="19317657"/>
<feature type="domain" description="C2H2-type" evidence="7">
    <location>
        <begin position="471"/>
        <end position="496"/>
    </location>
</feature>
<dbReference type="Pfam" id="PF00096">
    <property type="entry name" value="zf-C2H2"/>
    <property type="match status" value="1"/>
</dbReference>
<dbReference type="EMBL" id="KE361633">
    <property type="protein sequence ID" value="EPQ28745.1"/>
    <property type="molecule type" value="Genomic_DNA"/>
</dbReference>
<feature type="region of interest" description="Disordered" evidence="6">
    <location>
        <begin position="489"/>
        <end position="520"/>
    </location>
</feature>
<feature type="compositionally biased region" description="Low complexity" evidence="6">
    <location>
        <begin position="399"/>
        <end position="408"/>
    </location>
</feature>
<feature type="compositionally biased region" description="Polar residues" evidence="6">
    <location>
        <begin position="232"/>
        <end position="250"/>
    </location>
</feature>
<keyword evidence="4" id="KW-0862">Zinc</keyword>
<feature type="compositionally biased region" description="Polar residues" evidence="6">
    <location>
        <begin position="1"/>
        <end position="13"/>
    </location>
</feature>
<evidence type="ECO:0000256" key="5">
    <source>
        <dbReference type="PROSITE-ProRule" id="PRU00042"/>
    </source>
</evidence>
<feature type="region of interest" description="Disordered" evidence="6">
    <location>
        <begin position="378"/>
        <end position="420"/>
    </location>
</feature>
<dbReference type="OrthoDB" id="8117402at2759"/>
<dbReference type="GO" id="GO:0043565">
    <property type="term" value="F:sequence-specific DNA binding"/>
    <property type="evidence" value="ECO:0007669"/>
    <property type="project" value="TreeGrafter"/>
</dbReference>
<dbReference type="InterPro" id="IPR013087">
    <property type="entry name" value="Znf_C2H2_type"/>
</dbReference>
<feature type="region of interest" description="Disordered" evidence="6">
    <location>
        <begin position="1"/>
        <end position="105"/>
    </location>
</feature>
<dbReference type="PROSITE" id="PS50157">
    <property type="entry name" value="ZINC_FINGER_C2H2_2"/>
    <property type="match status" value="2"/>
</dbReference>
<sequence length="520" mass="56183">MRSSSCLESSTPTHPLRHREHHPLSPQEPPPDALAAPSSPFRLTPSERGSPTEFIRQALANTQWPSSPPPQKPAIRHHFDPLEALASPRPFPAAPADRAREAGAESALHQHDIPVTSLDLAAAVLAHVAATATDNAPLTPSADRSPAEGYFSDSVDSPASARDFLTSPSLFDDCDFDFESQGRPLLPLFPGTTFDSQVNEALPHDLIDDSTAYEHAEQQQQQQQPLRPASPSPQANDMGQRQSLPQNELGPQQVHAGQAGRGTMMDELRKQGLSCYVVEPDSAKSAAAPLTPYESAFYAGIRTPSKELDEGLTSDNLDRASMEHHLRALVADIGVLSQNGLLHNGGDGVMSSSGNASRLNDAAAHDGGLSLYESIGRDSASVDGHDGEGTGVNPRKRTYSTASSSTATPERDSASPSKKYIQTGKVAATTAKLPKGRRFQCEVCQKWFDRAFNLKTHMYTHENPDARAKNFICPDPDCGKPFARKHDMNRHHTTVHLKTVRRSSPPKKSPTASAHEDEQG</sequence>
<evidence type="ECO:0000256" key="6">
    <source>
        <dbReference type="SAM" id="MobiDB-lite"/>
    </source>
</evidence>
<evidence type="ECO:0000259" key="7">
    <source>
        <dbReference type="PROSITE" id="PS50157"/>
    </source>
</evidence>
<feature type="domain" description="C2H2-type" evidence="7">
    <location>
        <begin position="439"/>
        <end position="466"/>
    </location>
</feature>
<dbReference type="GO" id="GO:0005634">
    <property type="term" value="C:nucleus"/>
    <property type="evidence" value="ECO:0007669"/>
    <property type="project" value="TreeGrafter"/>
</dbReference>
<dbReference type="PANTHER" id="PTHR24408:SF58">
    <property type="entry name" value="TRANSCRIPTION FACTOR (TFIIIA), PUTATIVE (AFU_ORTHOLOGUE AFUA_1G05150)-RELATED"/>
    <property type="match status" value="1"/>
</dbReference>
<dbReference type="PROSITE" id="PS00028">
    <property type="entry name" value="ZINC_FINGER_C2H2_1"/>
    <property type="match status" value="2"/>
</dbReference>
<dbReference type="InterPro" id="IPR036236">
    <property type="entry name" value="Znf_C2H2_sf"/>
</dbReference>
<accession>A0A061H9P1</accession>
<dbReference type="Gene3D" id="3.30.160.60">
    <property type="entry name" value="Classic Zinc Finger"/>
    <property type="match status" value="2"/>
</dbReference>
<dbReference type="KEGG" id="pfp:PFL1_03548"/>
<evidence type="ECO:0000256" key="2">
    <source>
        <dbReference type="ARBA" id="ARBA00022737"/>
    </source>
</evidence>
<dbReference type="RefSeq" id="XP_007879259.1">
    <property type="nucleotide sequence ID" value="XM_007881068.1"/>
</dbReference>
<proteinExistence type="predicted"/>
<dbReference type="PANTHER" id="PTHR24408">
    <property type="entry name" value="ZINC FINGER PROTEIN"/>
    <property type="match status" value="1"/>
</dbReference>
<evidence type="ECO:0000256" key="4">
    <source>
        <dbReference type="ARBA" id="ARBA00022833"/>
    </source>
</evidence>
<dbReference type="HOGENOM" id="CLU_523897_0_0_1"/>
<feature type="region of interest" description="Disordered" evidence="6">
    <location>
        <begin position="135"/>
        <end position="159"/>
    </location>
</feature>
<feature type="region of interest" description="Disordered" evidence="6">
    <location>
        <begin position="214"/>
        <end position="259"/>
    </location>
</feature>
<keyword evidence="2" id="KW-0677">Repeat</keyword>
<evidence type="ECO:0000256" key="1">
    <source>
        <dbReference type="ARBA" id="ARBA00022723"/>
    </source>
</evidence>
<feature type="compositionally biased region" description="Basic residues" evidence="6">
    <location>
        <begin position="489"/>
        <end position="505"/>
    </location>
</feature>
<dbReference type="SMART" id="SM00355">
    <property type="entry name" value="ZnF_C2H2"/>
    <property type="match status" value="2"/>
</dbReference>
<gene>
    <name evidence="8" type="ORF">PFL1_03548</name>
</gene>
<dbReference type="GO" id="GO:0000981">
    <property type="term" value="F:DNA-binding transcription factor activity, RNA polymerase II-specific"/>
    <property type="evidence" value="ECO:0007669"/>
    <property type="project" value="TreeGrafter"/>
</dbReference>
<dbReference type="Pfam" id="PF13894">
    <property type="entry name" value="zf-C2H2_4"/>
    <property type="match status" value="1"/>
</dbReference>
<dbReference type="FunFam" id="3.30.160.60:FF:000446">
    <property type="entry name" value="Zinc finger protein"/>
    <property type="match status" value="1"/>
</dbReference>
<dbReference type="Proteomes" id="UP000053664">
    <property type="component" value="Unassembled WGS sequence"/>
</dbReference>
<keyword evidence="1" id="KW-0479">Metal-binding</keyword>
<keyword evidence="3 5" id="KW-0863">Zinc-finger</keyword>
<dbReference type="SUPFAM" id="SSF57667">
    <property type="entry name" value="beta-beta-alpha zinc fingers"/>
    <property type="match status" value="1"/>
</dbReference>